<dbReference type="EMBL" id="JAVAMP010000016">
    <property type="protein sequence ID" value="MDP5276567.1"/>
    <property type="molecule type" value="Genomic_DNA"/>
</dbReference>
<keyword evidence="4" id="KW-1185">Reference proteome</keyword>
<dbReference type="Proteomes" id="UP001231941">
    <property type="component" value="Unassembled WGS sequence"/>
</dbReference>
<dbReference type="Gene3D" id="3.30.70.940">
    <property type="entry name" value="NusG, N-terminal domain"/>
    <property type="match status" value="1"/>
</dbReference>
<evidence type="ECO:0000313" key="4">
    <source>
        <dbReference type="Proteomes" id="UP001231941"/>
    </source>
</evidence>
<accession>A0ABT9J4L6</accession>
<comment type="caution">
    <text evidence="3">The sequence shown here is derived from an EMBL/GenBank/DDBJ whole genome shotgun (WGS) entry which is preliminary data.</text>
</comment>
<feature type="domain" description="NusG-like N-terminal" evidence="2">
    <location>
        <begin position="1"/>
        <end position="100"/>
    </location>
</feature>
<reference evidence="3 4" key="1">
    <citation type="submission" date="2023-08" db="EMBL/GenBank/DDBJ databases">
        <authorList>
            <person name="Park J.-S."/>
        </authorList>
    </citation>
    <scope>NUCLEOTIDE SEQUENCE [LARGE SCALE GENOMIC DNA]</scope>
    <source>
        <strain evidence="3 4">2205SS18-9</strain>
    </source>
</reference>
<evidence type="ECO:0000256" key="1">
    <source>
        <dbReference type="ARBA" id="ARBA00023163"/>
    </source>
</evidence>
<dbReference type="Pfam" id="PF02357">
    <property type="entry name" value="NusG"/>
    <property type="match status" value="1"/>
</dbReference>
<sequence length="136" mass="15749">MSWYAVQVWKNEEKYVARVVSPFVTEVKKFTKIMMVKSGKGIKCESVCMLPGYILIKADMTEKLLSTICSLPYVIHVITDSSLDPIKIDEDVIRQFERKIQEENVEQYSLFELCSKLKTSNTPLFKKNNNNINLFS</sequence>
<dbReference type="InterPro" id="IPR006645">
    <property type="entry name" value="NGN-like_dom"/>
</dbReference>
<evidence type="ECO:0000259" key="2">
    <source>
        <dbReference type="SMART" id="SM00738"/>
    </source>
</evidence>
<organism evidence="3 4">
    <name type="scientific">Chengkuizengella axinellae</name>
    <dbReference type="NCBI Taxonomy" id="3064388"/>
    <lineage>
        <taxon>Bacteria</taxon>
        <taxon>Bacillati</taxon>
        <taxon>Bacillota</taxon>
        <taxon>Bacilli</taxon>
        <taxon>Bacillales</taxon>
        <taxon>Paenibacillaceae</taxon>
        <taxon>Chengkuizengella</taxon>
    </lineage>
</organism>
<dbReference type="SUPFAM" id="SSF82679">
    <property type="entry name" value="N-utilization substance G protein NusG, N-terminal domain"/>
    <property type="match status" value="1"/>
</dbReference>
<dbReference type="InterPro" id="IPR036735">
    <property type="entry name" value="NGN_dom_sf"/>
</dbReference>
<dbReference type="RefSeq" id="WP_305993876.1">
    <property type="nucleotide sequence ID" value="NZ_JAVAMP010000016.1"/>
</dbReference>
<dbReference type="SMART" id="SM00738">
    <property type="entry name" value="NGN"/>
    <property type="match status" value="1"/>
</dbReference>
<gene>
    <name evidence="3" type="ORF">Q5Y73_20950</name>
</gene>
<protein>
    <submittedName>
        <fullName evidence="3">Transcription termination/antitermination NusG family protein</fullName>
    </submittedName>
</protein>
<evidence type="ECO:0000313" key="3">
    <source>
        <dbReference type="EMBL" id="MDP5276567.1"/>
    </source>
</evidence>
<keyword evidence="1" id="KW-0804">Transcription</keyword>
<proteinExistence type="predicted"/>
<name>A0ABT9J4L6_9BACL</name>